<comment type="caution">
    <text evidence="2">The sequence shown here is derived from an EMBL/GenBank/DDBJ whole genome shotgun (WGS) entry which is preliminary data.</text>
</comment>
<keyword evidence="1" id="KW-0732">Signal</keyword>
<proteinExistence type="predicted"/>
<feature type="chain" id="PRO_5047449695" evidence="1">
    <location>
        <begin position="17"/>
        <end position="144"/>
    </location>
</feature>
<protein>
    <submittedName>
        <fullName evidence="2">Excinuclease ABC subunit B</fullName>
    </submittedName>
</protein>
<evidence type="ECO:0000313" key="2">
    <source>
        <dbReference type="EMBL" id="MCF2870876.1"/>
    </source>
</evidence>
<dbReference type="Proteomes" id="UP001200557">
    <property type="component" value="Unassembled WGS sequence"/>
</dbReference>
<gene>
    <name evidence="2" type="ORF">L0664_07340</name>
</gene>
<dbReference type="EMBL" id="JAKGAQ010000002">
    <property type="protein sequence ID" value="MCF2870876.1"/>
    <property type="molecule type" value="Genomic_DNA"/>
</dbReference>
<reference evidence="2 3" key="1">
    <citation type="submission" date="2022-01" db="EMBL/GenBank/DDBJ databases">
        <title>Octadecabacter sp. nov., isolated from a marine alga.</title>
        <authorList>
            <person name="Jin M.S."/>
            <person name="Kim H.M."/>
            <person name="Han D.M."/>
            <person name="Jung J.J."/>
            <person name="Jeon C.O."/>
        </authorList>
    </citation>
    <scope>NUCLEOTIDE SEQUENCE [LARGE SCALE GENOMIC DNA]</scope>
    <source>
        <strain evidence="2 3">G9-8</strain>
    </source>
</reference>
<accession>A0ABS9CUF5</accession>
<sequence>MRLILALLTLPLPAAAWEFSADPICTLTHQTTDAEIAITYDAALPEYALFITLRTGTWGEPPAFQIGFLGGRNGQIGTTQHRLSGDGATLSVRDSGFGNVLDGLEFNADGFATTGATTVDFTLTDAAPAVRAFRDCPSGVPATS</sequence>
<evidence type="ECO:0000256" key="1">
    <source>
        <dbReference type="SAM" id="SignalP"/>
    </source>
</evidence>
<keyword evidence="3" id="KW-1185">Reference proteome</keyword>
<evidence type="ECO:0000313" key="3">
    <source>
        <dbReference type="Proteomes" id="UP001200557"/>
    </source>
</evidence>
<dbReference type="RefSeq" id="WP_235225004.1">
    <property type="nucleotide sequence ID" value="NZ_JAKGAQ010000002.1"/>
</dbReference>
<feature type="signal peptide" evidence="1">
    <location>
        <begin position="1"/>
        <end position="16"/>
    </location>
</feature>
<organism evidence="2 3">
    <name type="scientific">Octadecabacter dasysiphoniae</name>
    <dbReference type="NCBI Taxonomy" id="2909341"/>
    <lineage>
        <taxon>Bacteria</taxon>
        <taxon>Pseudomonadati</taxon>
        <taxon>Pseudomonadota</taxon>
        <taxon>Alphaproteobacteria</taxon>
        <taxon>Rhodobacterales</taxon>
        <taxon>Roseobacteraceae</taxon>
        <taxon>Octadecabacter</taxon>
    </lineage>
</organism>
<name>A0ABS9CUF5_9RHOB</name>